<organism evidence="2 3">
    <name type="scientific">Bradyrhizobium icense</name>
    <dbReference type="NCBI Taxonomy" id="1274631"/>
    <lineage>
        <taxon>Bacteria</taxon>
        <taxon>Pseudomonadati</taxon>
        <taxon>Pseudomonadota</taxon>
        <taxon>Alphaproteobacteria</taxon>
        <taxon>Hyphomicrobiales</taxon>
        <taxon>Nitrobacteraceae</taxon>
        <taxon>Bradyrhizobium</taxon>
    </lineage>
</organism>
<feature type="compositionally biased region" description="Polar residues" evidence="1">
    <location>
        <begin position="8"/>
        <end position="17"/>
    </location>
</feature>
<feature type="region of interest" description="Disordered" evidence="1">
    <location>
        <begin position="1"/>
        <end position="22"/>
    </location>
</feature>
<reference evidence="2 3" key="1">
    <citation type="submission" date="2016-07" db="EMBL/GenBank/DDBJ databases">
        <title>Complete genome sequence of Bradyrhizobium icense LMTR 13T, a potential inoculant strain isolated from lima bean (Phaseolus lunatus) in Peru.</title>
        <authorList>
            <person name="Ormeno-Orrillo E."/>
            <person name="Duran D."/>
            <person name="Rogel M.A."/>
            <person name="Rey L."/>
            <person name="Imperial J."/>
            <person name="Ruiz-Argueso T."/>
            <person name="Martinez-Romero E."/>
        </authorList>
    </citation>
    <scope>NUCLEOTIDE SEQUENCE [LARGE SCALE GENOMIC DNA]</scope>
    <source>
        <strain evidence="2 3">LMTR 13</strain>
    </source>
</reference>
<dbReference type="SUPFAM" id="SSF53795">
    <property type="entry name" value="PEP carboxykinase-like"/>
    <property type="match status" value="1"/>
</dbReference>
<keyword evidence="3" id="KW-1185">Reference proteome</keyword>
<protein>
    <submittedName>
        <fullName evidence="2">Aldolase</fullName>
    </submittedName>
</protein>
<name>A0A1B1UBZ2_9BRAD</name>
<evidence type="ECO:0000313" key="2">
    <source>
        <dbReference type="EMBL" id="ANW00282.1"/>
    </source>
</evidence>
<dbReference type="STRING" id="1274631.LMTR13_08970"/>
<dbReference type="Pfam" id="PF05402">
    <property type="entry name" value="PqqD"/>
    <property type="match status" value="1"/>
</dbReference>
<dbReference type="AlphaFoldDB" id="A0A1B1UBZ2"/>
<accession>A0A1B1UBZ2</accession>
<dbReference type="InterPro" id="IPR027417">
    <property type="entry name" value="P-loop_NTPase"/>
</dbReference>
<proteinExistence type="predicted"/>
<dbReference type="Gene3D" id="3.40.50.300">
    <property type="entry name" value="P-loop containing nucleotide triphosphate hydrolases"/>
    <property type="match status" value="1"/>
</dbReference>
<dbReference type="KEGG" id="bic:LMTR13_08970"/>
<gene>
    <name evidence="2" type="ORF">LMTR13_08970</name>
</gene>
<dbReference type="Proteomes" id="UP000092839">
    <property type="component" value="Chromosome"/>
</dbReference>
<dbReference type="InterPro" id="IPR008792">
    <property type="entry name" value="PQQD"/>
</dbReference>
<dbReference type="EMBL" id="CP016428">
    <property type="protein sequence ID" value="ANW00282.1"/>
    <property type="molecule type" value="Genomic_DNA"/>
</dbReference>
<evidence type="ECO:0000256" key="1">
    <source>
        <dbReference type="SAM" id="MobiDB-lite"/>
    </source>
</evidence>
<evidence type="ECO:0000313" key="3">
    <source>
        <dbReference type="Proteomes" id="UP000092839"/>
    </source>
</evidence>
<sequence length="386" mass="41955">MNRDARLNVNQTSTQSPDECGSPGFEMVGRLARIRNQSILFGPSQQALFALNDMSADIWRCLEDGLSPEAISSEIAGRGVNRHQAVEYVDAAIRQWERLGLIRLSPAWFATSSLDRVSQVVAVPGAHVRIVYPEAHAFPAASVFRHLEIGGAVADVVLELVEHGQRIHLFRDRRWILSCSPDELAVVVKGQLLTEVLERSTYELAVHAAALLRADRILLLCGSPGAGKTTLALGLVRAGFGFAGDDVTLLDSLGHGVGIPFAPAVKVGAWPILAEYYPELDAVPVCRRPDRRRIRYLAPEEFVSPSPRKVGWVVLLRRRAGAGAELVTVDPVDALRGLLNGSFALGGELTGTAFDLLTEIVRSADVFCLTYSRLPDAIALLQKACR</sequence>